<dbReference type="EMBL" id="MU277214">
    <property type="protein sequence ID" value="KAI0061078.1"/>
    <property type="molecule type" value="Genomic_DNA"/>
</dbReference>
<keyword evidence="2" id="KW-1185">Reference proteome</keyword>
<evidence type="ECO:0000313" key="1">
    <source>
        <dbReference type="EMBL" id="KAI0061078.1"/>
    </source>
</evidence>
<reference evidence="1" key="1">
    <citation type="submission" date="2021-03" db="EMBL/GenBank/DDBJ databases">
        <authorList>
            <consortium name="DOE Joint Genome Institute"/>
            <person name="Ahrendt S."/>
            <person name="Looney B.P."/>
            <person name="Miyauchi S."/>
            <person name="Morin E."/>
            <person name="Drula E."/>
            <person name="Courty P.E."/>
            <person name="Chicoki N."/>
            <person name="Fauchery L."/>
            <person name="Kohler A."/>
            <person name="Kuo A."/>
            <person name="Labutti K."/>
            <person name="Pangilinan J."/>
            <person name="Lipzen A."/>
            <person name="Riley R."/>
            <person name="Andreopoulos W."/>
            <person name="He G."/>
            <person name="Johnson J."/>
            <person name="Barry K.W."/>
            <person name="Grigoriev I.V."/>
            <person name="Nagy L."/>
            <person name="Hibbett D."/>
            <person name="Henrissat B."/>
            <person name="Matheny P.B."/>
            <person name="Labbe J."/>
            <person name="Martin F."/>
        </authorList>
    </citation>
    <scope>NUCLEOTIDE SEQUENCE</scope>
    <source>
        <strain evidence="1">HHB10654</strain>
    </source>
</reference>
<dbReference type="Proteomes" id="UP000814140">
    <property type="component" value="Unassembled WGS sequence"/>
</dbReference>
<comment type="caution">
    <text evidence="1">The sequence shown here is derived from an EMBL/GenBank/DDBJ whole genome shotgun (WGS) entry which is preliminary data.</text>
</comment>
<accession>A0ACB8SX62</accession>
<organism evidence="1 2">
    <name type="scientific">Artomyces pyxidatus</name>
    <dbReference type="NCBI Taxonomy" id="48021"/>
    <lineage>
        <taxon>Eukaryota</taxon>
        <taxon>Fungi</taxon>
        <taxon>Dikarya</taxon>
        <taxon>Basidiomycota</taxon>
        <taxon>Agaricomycotina</taxon>
        <taxon>Agaricomycetes</taxon>
        <taxon>Russulales</taxon>
        <taxon>Auriscalpiaceae</taxon>
        <taxon>Artomyces</taxon>
    </lineage>
</organism>
<reference evidence="1" key="2">
    <citation type="journal article" date="2022" name="New Phytol.">
        <title>Evolutionary transition to the ectomycorrhizal habit in the genomes of a hyperdiverse lineage of mushroom-forming fungi.</title>
        <authorList>
            <person name="Looney B."/>
            <person name="Miyauchi S."/>
            <person name="Morin E."/>
            <person name="Drula E."/>
            <person name="Courty P.E."/>
            <person name="Kohler A."/>
            <person name="Kuo A."/>
            <person name="LaButti K."/>
            <person name="Pangilinan J."/>
            <person name="Lipzen A."/>
            <person name="Riley R."/>
            <person name="Andreopoulos W."/>
            <person name="He G."/>
            <person name="Johnson J."/>
            <person name="Nolan M."/>
            <person name="Tritt A."/>
            <person name="Barry K.W."/>
            <person name="Grigoriev I.V."/>
            <person name="Nagy L.G."/>
            <person name="Hibbett D."/>
            <person name="Henrissat B."/>
            <person name="Matheny P.B."/>
            <person name="Labbe J."/>
            <person name="Martin F.M."/>
        </authorList>
    </citation>
    <scope>NUCLEOTIDE SEQUENCE</scope>
    <source>
        <strain evidence="1">HHB10654</strain>
    </source>
</reference>
<sequence>MSLPAASTSETSGTALEDPAESTVMAKLSTTSAASESGATSQLWSLRRSSQQCQTKMRRCQCSFSAATVREPMPSQSTQPVPAPSSHSENSTASDVPPQEGGTSTNGKKASKITTRGAAKAAVVKASSKHKPGVISKQNLFMGRMIHENPNILLAEYHTAFAALTDADRVALQAEYSQLRKAQKSK</sequence>
<gene>
    <name evidence="1" type="ORF">BV25DRAFT_1917055</name>
</gene>
<proteinExistence type="predicted"/>
<protein>
    <submittedName>
        <fullName evidence="1">Uncharacterized protein</fullName>
    </submittedName>
</protein>
<evidence type="ECO:0000313" key="2">
    <source>
        <dbReference type="Proteomes" id="UP000814140"/>
    </source>
</evidence>
<name>A0ACB8SX62_9AGAM</name>